<dbReference type="AlphaFoldDB" id="A0A182VN46"/>
<keyword evidence="3" id="KW-1185">Reference proteome</keyword>
<feature type="chain" id="PRO_5008140012" evidence="1">
    <location>
        <begin position="24"/>
        <end position="117"/>
    </location>
</feature>
<keyword evidence="1" id="KW-0732">Signal</keyword>
<feature type="signal peptide" evidence="1">
    <location>
        <begin position="1"/>
        <end position="23"/>
    </location>
</feature>
<proteinExistence type="predicted"/>
<protein>
    <submittedName>
        <fullName evidence="2">Uncharacterized protein</fullName>
    </submittedName>
</protein>
<evidence type="ECO:0000313" key="2">
    <source>
        <dbReference type="EnsemblMetazoa" id="AMEM017797-PA"/>
    </source>
</evidence>
<evidence type="ECO:0000256" key="1">
    <source>
        <dbReference type="SAM" id="SignalP"/>
    </source>
</evidence>
<dbReference type="Proteomes" id="UP000075903">
    <property type="component" value="Unassembled WGS sequence"/>
</dbReference>
<sequence length="117" mass="13039">MADPTSCITFAAGLFWFEACVYGLHSATGPEPAGPAPVALGTKNGLRWWVMVSWADSVTSRMADAIRLRWYRAIISRDAHRLRQAEQRRDDPAGTERYQDLLRGAQKMAEGREGEEG</sequence>
<dbReference type="VEuPathDB" id="VectorBase:AMEM017797"/>
<evidence type="ECO:0000313" key="3">
    <source>
        <dbReference type="Proteomes" id="UP000075903"/>
    </source>
</evidence>
<dbReference type="EnsemblMetazoa" id="AMEM017797-RA">
    <property type="protein sequence ID" value="AMEM017797-PA"/>
    <property type="gene ID" value="AMEM017797"/>
</dbReference>
<organism evidence="2 3">
    <name type="scientific">Anopheles merus</name>
    <name type="common">Mosquito</name>
    <dbReference type="NCBI Taxonomy" id="30066"/>
    <lineage>
        <taxon>Eukaryota</taxon>
        <taxon>Metazoa</taxon>
        <taxon>Ecdysozoa</taxon>
        <taxon>Arthropoda</taxon>
        <taxon>Hexapoda</taxon>
        <taxon>Insecta</taxon>
        <taxon>Pterygota</taxon>
        <taxon>Neoptera</taxon>
        <taxon>Endopterygota</taxon>
        <taxon>Diptera</taxon>
        <taxon>Nematocera</taxon>
        <taxon>Culicoidea</taxon>
        <taxon>Culicidae</taxon>
        <taxon>Anophelinae</taxon>
        <taxon>Anopheles</taxon>
    </lineage>
</organism>
<reference evidence="2" key="1">
    <citation type="submission" date="2020-05" db="UniProtKB">
        <authorList>
            <consortium name="EnsemblMetazoa"/>
        </authorList>
    </citation>
    <scope>IDENTIFICATION</scope>
    <source>
        <strain evidence="2">MAF</strain>
    </source>
</reference>
<name>A0A182VN46_ANOME</name>
<accession>A0A182VN46</accession>